<dbReference type="EMBL" id="JAOPKD010000031">
    <property type="protein sequence ID" value="MCU4728536.1"/>
    <property type="molecule type" value="Genomic_DNA"/>
</dbReference>
<name>A0AAE3LG23_9EURY</name>
<evidence type="ECO:0000313" key="5">
    <source>
        <dbReference type="Proteomes" id="UP001209746"/>
    </source>
</evidence>
<evidence type="ECO:0000313" key="2">
    <source>
        <dbReference type="EMBL" id="MCU4719279.1"/>
    </source>
</evidence>
<feature type="transmembrane region" description="Helical" evidence="1">
    <location>
        <begin position="7"/>
        <end position="25"/>
    </location>
</feature>
<dbReference type="InterPro" id="IPR055893">
    <property type="entry name" value="DUF7470"/>
</dbReference>
<keyword evidence="1" id="KW-1133">Transmembrane helix</keyword>
<proteinExistence type="predicted"/>
<reference evidence="3" key="1">
    <citation type="submission" date="2023-02" db="EMBL/GenBank/DDBJ databases">
        <title>Enrichment on poylsaccharides allowed isolation of novel metabolic and taxonomic groups of Haloarchaea.</title>
        <authorList>
            <person name="Sorokin D.Y."/>
            <person name="Elcheninov A.G."/>
            <person name="Khizhniak T.V."/>
            <person name="Kolganova T.V."/>
            <person name="Kublanov I.V."/>
        </authorList>
    </citation>
    <scope>NUCLEOTIDE SEQUENCE</scope>
    <source>
        <strain evidence="2 4">HArc-curdl5-1</strain>
        <strain evidence="3">HArc-curdl7</strain>
    </source>
</reference>
<evidence type="ECO:0000313" key="3">
    <source>
        <dbReference type="EMBL" id="MCU4728536.1"/>
    </source>
</evidence>
<dbReference type="Proteomes" id="UP001208186">
    <property type="component" value="Unassembled WGS sequence"/>
</dbReference>
<comment type="caution">
    <text evidence="3">The sequence shown here is derived from an EMBL/GenBank/DDBJ whole genome shotgun (WGS) entry which is preliminary data.</text>
</comment>
<gene>
    <name evidence="3" type="ORF">OB914_16425</name>
    <name evidence="2" type="ORF">OB916_14600</name>
</gene>
<protein>
    <submittedName>
        <fullName evidence="3">Uncharacterized protein</fullName>
    </submittedName>
</protein>
<feature type="transmembrane region" description="Helical" evidence="1">
    <location>
        <begin position="31"/>
        <end position="53"/>
    </location>
</feature>
<dbReference type="EMBL" id="JAOPKC010000024">
    <property type="protein sequence ID" value="MCU4719279.1"/>
    <property type="molecule type" value="Genomic_DNA"/>
</dbReference>
<dbReference type="AlphaFoldDB" id="A0AAE3LG23"/>
<accession>A0AAE3LG23</accession>
<organism evidence="3 5">
    <name type="scientific">Halapricum hydrolyticum</name>
    <dbReference type="NCBI Taxonomy" id="2979991"/>
    <lineage>
        <taxon>Archaea</taxon>
        <taxon>Methanobacteriati</taxon>
        <taxon>Methanobacteriota</taxon>
        <taxon>Stenosarchaea group</taxon>
        <taxon>Halobacteria</taxon>
        <taxon>Halobacteriales</taxon>
        <taxon>Haloarculaceae</taxon>
        <taxon>Halapricum</taxon>
    </lineage>
</organism>
<keyword evidence="4" id="KW-1185">Reference proteome</keyword>
<keyword evidence="1" id="KW-0812">Transmembrane</keyword>
<evidence type="ECO:0000313" key="4">
    <source>
        <dbReference type="Proteomes" id="UP001208186"/>
    </source>
</evidence>
<keyword evidence="1" id="KW-0472">Membrane</keyword>
<evidence type="ECO:0000256" key="1">
    <source>
        <dbReference type="SAM" id="Phobius"/>
    </source>
</evidence>
<dbReference type="RefSeq" id="WP_315910027.1">
    <property type="nucleotide sequence ID" value="NZ_JAOPKC010000024.1"/>
</dbReference>
<dbReference type="Pfam" id="PF24282">
    <property type="entry name" value="DUF7470"/>
    <property type="match status" value="1"/>
</dbReference>
<dbReference type="Proteomes" id="UP001209746">
    <property type="component" value="Unassembled WGS sequence"/>
</dbReference>
<sequence length="62" mass="5994">MFDKLGAVGIVGLILALGGLGVIAYEAPLIAAGVALVLAGLGLAAFAIVRNLLSSLGMGAMV</sequence>